<organism evidence="1 2">
    <name type="scientific">Oryza meyeriana var. granulata</name>
    <dbReference type="NCBI Taxonomy" id="110450"/>
    <lineage>
        <taxon>Eukaryota</taxon>
        <taxon>Viridiplantae</taxon>
        <taxon>Streptophyta</taxon>
        <taxon>Embryophyta</taxon>
        <taxon>Tracheophyta</taxon>
        <taxon>Spermatophyta</taxon>
        <taxon>Magnoliopsida</taxon>
        <taxon>Liliopsida</taxon>
        <taxon>Poales</taxon>
        <taxon>Poaceae</taxon>
        <taxon>BOP clade</taxon>
        <taxon>Oryzoideae</taxon>
        <taxon>Oryzeae</taxon>
        <taxon>Oryzinae</taxon>
        <taxon>Oryza</taxon>
        <taxon>Oryza meyeriana</taxon>
    </lineage>
</organism>
<sequence>MDTPGGYDEHLCKMMSCLRNPIAPVYRARKYEFSDRDEWEALVRIQPRTATEPEYLFGPAIAATRWSQQSRRLLMRRFSNYMPSTERS</sequence>
<dbReference type="Proteomes" id="UP000479710">
    <property type="component" value="Unassembled WGS sequence"/>
</dbReference>
<dbReference type="EMBL" id="SPHZ02000002">
    <property type="protein sequence ID" value="KAF0929257.1"/>
    <property type="molecule type" value="Genomic_DNA"/>
</dbReference>
<comment type="caution">
    <text evidence="1">The sequence shown here is derived from an EMBL/GenBank/DDBJ whole genome shotgun (WGS) entry which is preliminary data.</text>
</comment>
<dbReference type="AlphaFoldDB" id="A0A6G1EX91"/>
<reference evidence="1 2" key="1">
    <citation type="submission" date="2019-11" db="EMBL/GenBank/DDBJ databases">
        <title>Whole genome sequence of Oryza granulata.</title>
        <authorList>
            <person name="Li W."/>
        </authorList>
    </citation>
    <scope>NUCLEOTIDE SEQUENCE [LARGE SCALE GENOMIC DNA]</scope>
    <source>
        <strain evidence="2">cv. Menghai</strain>
        <tissue evidence="1">Leaf</tissue>
    </source>
</reference>
<proteinExistence type="predicted"/>
<keyword evidence="2" id="KW-1185">Reference proteome</keyword>
<evidence type="ECO:0000313" key="1">
    <source>
        <dbReference type="EMBL" id="KAF0929257.1"/>
    </source>
</evidence>
<name>A0A6G1EX91_9ORYZ</name>
<protein>
    <submittedName>
        <fullName evidence="1">Uncharacterized protein</fullName>
    </submittedName>
</protein>
<gene>
    <name evidence="1" type="ORF">E2562_018778</name>
</gene>
<accession>A0A6G1EX91</accession>
<evidence type="ECO:0000313" key="2">
    <source>
        <dbReference type="Proteomes" id="UP000479710"/>
    </source>
</evidence>